<dbReference type="InParanoid" id="E3M2Y4"/>
<dbReference type="OrthoDB" id="5868481at2759"/>
<feature type="compositionally biased region" description="Basic and acidic residues" evidence="1">
    <location>
        <begin position="23"/>
        <end position="37"/>
    </location>
</feature>
<reference evidence="2" key="1">
    <citation type="submission" date="2007-07" db="EMBL/GenBank/DDBJ databases">
        <title>PCAP assembly of the Caenorhabditis remanei genome.</title>
        <authorList>
            <consortium name="The Caenorhabditis remanei Sequencing Consortium"/>
            <person name="Wilson R.K."/>
        </authorList>
    </citation>
    <scope>NUCLEOTIDE SEQUENCE [LARGE SCALE GENOMIC DNA]</scope>
    <source>
        <strain evidence="2">PB4641</strain>
    </source>
</reference>
<dbReference type="Proteomes" id="UP000008281">
    <property type="component" value="Unassembled WGS sequence"/>
</dbReference>
<dbReference type="EMBL" id="DS268422">
    <property type="protein sequence ID" value="EFO89771.1"/>
    <property type="molecule type" value="Genomic_DNA"/>
</dbReference>
<dbReference type="HOGENOM" id="CLU_1620571_0_0_1"/>
<organism evidence="3">
    <name type="scientific">Caenorhabditis remanei</name>
    <name type="common">Caenorhabditis vulgaris</name>
    <dbReference type="NCBI Taxonomy" id="31234"/>
    <lineage>
        <taxon>Eukaryota</taxon>
        <taxon>Metazoa</taxon>
        <taxon>Ecdysozoa</taxon>
        <taxon>Nematoda</taxon>
        <taxon>Chromadorea</taxon>
        <taxon>Rhabditida</taxon>
        <taxon>Rhabditina</taxon>
        <taxon>Rhabditomorpha</taxon>
        <taxon>Rhabditoidea</taxon>
        <taxon>Rhabditidae</taxon>
        <taxon>Peloderinae</taxon>
        <taxon>Caenorhabditis</taxon>
    </lineage>
</organism>
<keyword evidence="3" id="KW-1185">Reference proteome</keyword>
<protein>
    <submittedName>
        <fullName evidence="2">Uncharacterized protein</fullName>
    </submittedName>
</protein>
<evidence type="ECO:0000313" key="3">
    <source>
        <dbReference type="Proteomes" id="UP000008281"/>
    </source>
</evidence>
<feature type="region of interest" description="Disordered" evidence="1">
    <location>
        <begin position="1"/>
        <end position="37"/>
    </location>
</feature>
<name>E3M2Y4_CAERE</name>
<evidence type="ECO:0000256" key="1">
    <source>
        <dbReference type="SAM" id="MobiDB-lite"/>
    </source>
</evidence>
<accession>E3M2Y4</accession>
<proteinExistence type="predicted"/>
<gene>
    <name evidence="2" type="ORF">CRE_07222</name>
</gene>
<sequence length="164" mass="18999">MDNNSKPKEETGSNDISRKRRNCRETSDDVEPKKEAIEKREPPTFLFVDRQETIPDPDLQVLFYFFMTYSDLVLLNLMRLLFPEDDKNPKSNRTYCGTCGSALGFSPIISNCDHLQFRKIMAFIIQLNKINQNTNKMVKCSVCKTGKTDAWYKNNKLALNDLCK</sequence>
<evidence type="ECO:0000313" key="2">
    <source>
        <dbReference type="EMBL" id="EFO89771.1"/>
    </source>
</evidence>
<feature type="compositionally biased region" description="Basic and acidic residues" evidence="1">
    <location>
        <begin position="1"/>
        <end position="11"/>
    </location>
</feature>
<dbReference type="AlphaFoldDB" id="E3M2Y4"/>